<dbReference type="InterPro" id="IPR014710">
    <property type="entry name" value="RmlC-like_jellyroll"/>
</dbReference>
<evidence type="ECO:0000313" key="7">
    <source>
        <dbReference type="Proteomes" id="UP000321832"/>
    </source>
</evidence>
<dbReference type="SMART" id="SM00342">
    <property type="entry name" value="HTH_ARAC"/>
    <property type="match status" value="1"/>
</dbReference>
<dbReference type="Gene3D" id="2.60.120.10">
    <property type="entry name" value="Jelly Rolls"/>
    <property type="match status" value="1"/>
</dbReference>
<gene>
    <name evidence="6" type="ORF">FSC37_10670</name>
</gene>
<dbReference type="InterPro" id="IPR003313">
    <property type="entry name" value="AraC-bd"/>
</dbReference>
<keyword evidence="2" id="KW-0805">Transcription regulation</keyword>
<protein>
    <submittedName>
        <fullName evidence="6">AraC family transcriptional regulator</fullName>
    </submittedName>
</protein>
<dbReference type="Pfam" id="PF02311">
    <property type="entry name" value="AraC_binding"/>
    <property type="match status" value="1"/>
</dbReference>
<keyword evidence="1" id="KW-0678">Repressor</keyword>
<dbReference type="PANTHER" id="PTHR11019:SF159">
    <property type="entry name" value="TRANSCRIPTIONAL REGULATOR-RELATED"/>
    <property type="match status" value="1"/>
</dbReference>
<dbReference type="InterPro" id="IPR018062">
    <property type="entry name" value="HTH_AraC-typ_CS"/>
</dbReference>
<keyword evidence="7" id="KW-1185">Reference proteome</keyword>
<evidence type="ECO:0000259" key="5">
    <source>
        <dbReference type="PROSITE" id="PS01124"/>
    </source>
</evidence>
<dbReference type="PANTHER" id="PTHR11019">
    <property type="entry name" value="HTH-TYPE TRANSCRIPTIONAL REGULATOR NIMR"/>
    <property type="match status" value="1"/>
</dbReference>
<dbReference type="PROSITE" id="PS00041">
    <property type="entry name" value="HTH_ARAC_FAMILY_1"/>
    <property type="match status" value="1"/>
</dbReference>
<reference evidence="6 7" key="1">
    <citation type="submission" date="2019-08" db="EMBL/GenBank/DDBJ databases">
        <authorList>
            <person name="Khan S.A."/>
            <person name="Jeon C.O."/>
            <person name="Jeong S.E."/>
        </authorList>
    </citation>
    <scope>NUCLEOTIDE SEQUENCE [LARGE SCALE GENOMIC DNA]</scope>
    <source>
        <strain evidence="7">IMCC1728</strain>
    </source>
</reference>
<dbReference type="InterPro" id="IPR018060">
    <property type="entry name" value="HTH_AraC"/>
</dbReference>
<dbReference type="GO" id="GO:0043565">
    <property type="term" value="F:sequence-specific DNA binding"/>
    <property type="evidence" value="ECO:0007669"/>
    <property type="project" value="InterPro"/>
</dbReference>
<dbReference type="GO" id="GO:0003700">
    <property type="term" value="F:DNA-binding transcription factor activity"/>
    <property type="evidence" value="ECO:0007669"/>
    <property type="project" value="InterPro"/>
</dbReference>
<feature type="domain" description="HTH araC/xylS-type" evidence="5">
    <location>
        <begin position="174"/>
        <end position="273"/>
    </location>
</feature>
<evidence type="ECO:0000256" key="3">
    <source>
        <dbReference type="ARBA" id="ARBA00023125"/>
    </source>
</evidence>
<evidence type="ECO:0000256" key="1">
    <source>
        <dbReference type="ARBA" id="ARBA00022491"/>
    </source>
</evidence>
<sequence>MNRPSRRRSVPPIDPLAFAPSTQQPLRFKLRRLAADTRVDPHSHPWAQVAMSATGVIRLQAGHSTYLVPPTRALWIPPGVEHVVTVLEDAEIRTLYVHPSARFLGPAADTPFQRWTACRVLEVSPLLRELVAHLDTEPGAAAPDERQACLGALVLDELQRAAPVKLGVELPQDKRLRQLCEAVIEAPTRWHTLADWSREVGASERTIARLFRSELGTSFVQWRQQVLLAHAVALAARRLPMAYIAAELGYASASAFTAMVRRTLGAPPTQFFA</sequence>
<dbReference type="EMBL" id="VOPW01000001">
    <property type="protein sequence ID" value="TXC66208.1"/>
    <property type="molecule type" value="Genomic_DNA"/>
</dbReference>
<organism evidence="6 7">
    <name type="scientific">Piscinibacter aquaticus</name>
    <dbReference type="NCBI Taxonomy" id="392597"/>
    <lineage>
        <taxon>Bacteria</taxon>
        <taxon>Pseudomonadati</taxon>
        <taxon>Pseudomonadota</taxon>
        <taxon>Betaproteobacteria</taxon>
        <taxon>Burkholderiales</taxon>
        <taxon>Sphaerotilaceae</taxon>
        <taxon>Piscinibacter</taxon>
    </lineage>
</organism>
<dbReference type="SUPFAM" id="SSF51182">
    <property type="entry name" value="RmlC-like cupins"/>
    <property type="match status" value="1"/>
</dbReference>
<keyword evidence="3" id="KW-0238">DNA-binding</keyword>
<proteinExistence type="predicted"/>
<evidence type="ECO:0000313" key="6">
    <source>
        <dbReference type="EMBL" id="TXC66208.1"/>
    </source>
</evidence>
<accession>A0A5C6U3D2</accession>
<dbReference type="InterPro" id="IPR011051">
    <property type="entry name" value="RmlC_Cupin_sf"/>
</dbReference>
<evidence type="ECO:0000256" key="2">
    <source>
        <dbReference type="ARBA" id="ARBA00023015"/>
    </source>
</evidence>
<dbReference type="PROSITE" id="PS01124">
    <property type="entry name" value="HTH_ARAC_FAMILY_2"/>
    <property type="match status" value="1"/>
</dbReference>
<dbReference type="FunFam" id="1.10.10.60:FF:000132">
    <property type="entry name" value="AraC family transcriptional regulator"/>
    <property type="match status" value="1"/>
</dbReference>
<dbReference type="CDD" id="cd06124">
    <property type="entry name" value="cupin_NimR-like_N"/>
    <property type="match status" value="1"/>
</dbReference>
<dbReference type="AlphaFoldDB" id="A0A5C6U3D2"/>
<dbReference type="Pfam" id="PF12833">
    <property type="entry name" value="HTH_18"/>
    <property type="match status" value="1"/>
</dbReference>
<keyword evidence="4" id="KW-0804">Transcription</keyword>
<dbReference type="Proteomes" id="UP000321832">
    <property type="component" value="Unassembled WGS sequence"/>
</dbReference>
<name>A0A5C6U3D2_9BURK</name>
<evidence type="ECO:0000256" key="4">
    <source>
        <dbReference type="ARBA" id="ARBA00023163"/>
    </source>
</evidence>
<comment type="caution">
    <text evidence="6">The sequence shown here is derived from an EMBL/GenBank/DDBJ whole genome shotgun (WGS) entry which is preliminary data.</text>
</comment>
<dbReference type="Gene3D" id="1.10.10.60">
    <property type="entry name" value="Homeodomain-like"/>
    <property type="match status" value="1"/>
</dbReference>